<reference evidence="3" key="2">
    <citation type="submission" date="2020-09" db="EMBL/GenBank/DDBJ databases">
        <authorList>
            <person name="Sun Q."/>
            <person name="Kim S."/>
        </authorList>
    </citation>
    <scope>NUCLEOTIDE SEQUENCE</scope>
    <source>
        <strain evidence="3">KCTC 23430</strain>
    </source>
</reference>
<evidence type="ECO:0000313" key="4">
    <source>
        <dbReference type="Proteomes" id="UP000644693"/>
    </source>
</evidence>
<dbReference type="EMBL" id="BMYM01000001">
    <property type="protein sequence ID" value="GHD30641.1"/>
    <property type="molecule type" value="Genomic_DNA"/>
</dbReference>
<dbReference type="Pfam" id="PF20661">
    <property type="entry name" value="SutA-RBD"/>
    <property type="match status" value="1"/>
</dbReference>
<proteinExistence type="predicted"/>
<dbReference type="AlphaFoldDB" id="A0A918XG77"/>
<organism evidence="3 4">
    <name type="scientific">Parahalioglobus pacificus</name>
    <dbReference type="NCBI Taxonomy" id="930806"/>
    <lineage>
        <taxon>Bacteria</taxon>
        <taxon>Pseudomonadati</taxon>
        <taxon>Pseudomonadota</taxon>
        <taxon>Gammaproteobacteria</taxon>
        <taxon>Cellvibrionales</taxon>
        <taxon>Halieaceae</taxon>
        <taxon>Parahalioglobus</taxon>
    </lineage>
</organism>
<comment type="caution">
    <text evidence="3">The sequence shown here is derived from an EMBL/GenBank/DDBJ whole genome shotgun (WGS) entry which is preliminary data.</text>
</comment>
<evidence type="ECO:0000259" key="2">
    <source>
        <dbReference type="Pfam" id="PF20661"/>
    </source>
</evidence>
<evidence type="ECO:0000313" key="3">
    <source>
        <dbReference type="EMBL" id="GHD30641.1"/>
    </source>
</evidence>
<dbReference type="Proteomes" id="UP000644693">
    <property type="component" value="Unassembled WGS sequence"/>
</dbReference>
<sequence length="111" mass="12792">MKKPTSKEDIRSQLERETERFLRGGGEVENVPRGLGAEDALAPGNGASKRLFLEPPAKRTFVPEVVAAIEERRKALLKRTPQRKRSRLPRPRRKTIYDDFGEPLRKVWIDE</sequence>
<keyword evidence="4" id="KW-1185">Reference proteome</keyword>
<evidence type="ECO:0000256" key="1">
    <source>
        <dbReference type="SAM" id="MobiDB-lite"/>
    </source>
</evidence>
<protein>
    <recommendedName>
        <fullName evidence="2">Transcriptional regulator SutA RNAP-binding domain-containing protein</fullName>
    </recommendedName>
</protein>
<reference evidence="3" key="1">
    <citation type="journal article" date="2014" name="Int. J. Syst. Evol. Microbiol.">
        <title>Complete genome sequence of Corynebacterium casei LMG S-19264T (=DSM 44701T), isolated from a smear-ripened cheese.</title>
        <authorList>
            <consortium name="US DOE Joint Genome Institute (JGI-PGF)"/>
            <person name="Walter F."/>
            <person name="Albersmeier A."/>
            <person name="Kalinowski J."/>
            <person name="Ruckert C."/>
        </authorList>
    </citation>
    <scope>NUCLEOTIDE SEQUENCE</scope>
    <source>
        <strain evidence="3">KCTC 23430</strain>
    </source>
</reference>
<gene>
    <name evidence="3" type="ORF">GCM10007053_12640</name>
</gene>
<feature type="domain" description="Transcriptional regulator SutA RNAP-binding" evidence="2">
    <location>
        <begin position="5"/>
        <end position="35"/>
    </location>
</feature>
<name>A0A918XG77_9GAMM</name>
<accession>A0A918XG77</accession>
<feature type="region of interest" description="Disordered" evidence="1">
    <location>
        <begin position="24"/>
        <end position="45"/>
    </location>
</feature>
<dbReference type="InterPro" id="IPR049191">
    <property type="entry name" value="SutA_RBD"/>
</dbReference>
<dbReference type="RefSeq" id="WP_189476308.1">
    <property type="nucleotide sequence ID" value="NZ_BMYM01000001.1"/>
</dbReference>